<feature type="compositionally biased region" description="Low complexity" evidence="7">
    <location>
        <begin position="256"/>
        <end position="267"/>
    </location>
</feature>
<reference evidence="10" key="1">
    <citation type="submission" date="2016-11" db="UniProtKB">
        <authorList>
            <consortium name="WormBaseParasite"/>
        </authorList>
    </citation>
    <scope>IDENTIFICATION</scope>
</reference>
<evidence type="ECO:0000256" key="1">
    <source>
        <dbReference type="ARBA" id="ARBA00004141"/>
    </source>
</evidence>
<keyword evidence="3 6" id="KW-0812">Transmembrane</keyword>
<sequence length="1920" mass="211382">MVEDTTVLSILRHGVWSALTGGWYYDVNRSDFGNIFHLYLWLIFLLFPFIGSRERTRKIRPNCLAMVEDTTVLSILRHGVWSALTGGWYYDVNRSDFGNIFHLYLWLIFLLFPFIVHLTVNSLGLAILVYSAPVAFIFLVLKLINYRLHHLFDKHAPIVDEAAAAAGAADSSSAEAGDSQQPGVGDVDDIELQEIRIDNGSQQQSASANSNADSQAAAAATNSNANVDASSSSFHRIATDPILECSELEERSGSSNQRPIAQQQQRLQRPRNRHGIDRSLSARKATPASQLPNQQHQQANSSADPFQRSRNGSQRHRDSLRRYSSSQQQQQQSSQASSDGAPPPPPTRRVTGPGVGRSQSLRAAAVAAAAGRRAAAAAAAASAATTTSSTATSASNNVSASTVATAVVHCRRSYSLREHLPSAPAVTAETLPLPLPTVRTPPQAPPPSSATAVDRSEKSSTSTVSLHSWIFHSSGTDASESLTAGHSRASVRLKQQPSTAEERAQLLPTGATACVDSGDDLTDVTEANAADADDRRSRKSNSEDDTATNEHGEQHRVSDSDEAPSQKRASSASVAPNVRQRLAATRRRRLPSHQQRVGASGRDDSMPSTSAAAAASSDAASAQDSSASAAPPWTVHVAESYDDTSVGAVHYYHDEAGNLMSYTFGGEQSIVQRHQPLHHPDPDIVQASSSGSGAAAAVSTGAGAAAQLSLDPIQELELRAFGTYNRTGLQAEVPDFFAFSSQPTIEAGGGNDNNHPHHRYRDRSSERRTKVDYRFRLLPCIKSTVRVRFNRLQLRSLLDPFVTLDSVLSILAAILVCIIGTYVLHLGLYRDIWALIYCFTMATAHFSLVHAVEPDPSSPTHGLNRVMAFSRAFYFCLCSAMLIGFREAAVAASAMTENGPSVYSLQPTSATFWLSAYRIWSGFVSALPLVFLFGLLPQPDTFVTYACEQVETHLFGGNSVTGIVSGVYVIVRGLLVWLCLTLLALMAFASHSEAAMSVFAGALLAISYHLGRAPADPSHLISALCRCWPCSTGQQQTEDATSSRQNQNQDQQAPPSPVDDVEGCRRRQSAATEDFPERAAARSSTLVESGVLPGAANEAVDTKDPLPAEMTASMQARLANNAIICALVAILAFAAHVSTVFKALQPALHPVLLLVELVVGLLLHYLLPRLRQEYPWMLFRRPLLRPSEQQTSLNGDPSNGQQPPSKPAKYELAALYLSVVERGILLPAICLSACTMSAQPLTVKFGRLPAAILLGLCALKMTRSVFSASPRQYLVHAFTYLLFNYDYAGCSETYLIDYLLVSFLYAKGVEFSQRVNFVYVYLAPWQVSWGDPFHVLAQAFWIPHSVFMLIQIAISTVFSTPLQPFFGSAIFLTSYVRPVKFWEKNYNTKRADASTTGMIAQVERLSGSDANNLNCLYYEHLARSLQRSLAGDIAFGRWGHVLPGDFYILTSPVDDLNALVHIVEVGNGVVTFQLRGLEFKGTYCQQREVEAIRVAFEEESEKCPCCTMKHLPGLLPMRQAFIGRWYTWYRMGEPYVLESYSRSQNSLSIVLNMGGHDLRRHMIRLYIKCVIFYAARSSRLRGWLASEAVQPALARVGSPNFVDLDIIFSANVDCDFDPELGGVSLRRFLLNYEDWVNYCGSRRTDDPIQPSGESADQLRHFCLALSLLARRAQSNNSNLAESLFTFHALFKGDFRIDSPADEWVLSDIDILRRVLSPAVHMTLRLLQDYHLGEMYDDNNALYSAIESYETDWVICHETDPKWRVAVLQNRPQLMALRHTAEDGQMDFHVVQMKLDQLRFNLIKLNPESVRGLWAGQQIELIFFRNQNSERGSIQNQTSVLRNMINSSCDDPVGYPAYVSPLLTSFSTRSPLYTRYLGPEWSLRRFFTSVRDCLLACALHCRTVANNPSSCPPPQMQQQQQ</sequence>
<comment type="subcellular location">
    <subcellularLocation>
        <location evidence="1 6">Membrane</location>
        <topology evidence="1 6">Multi-pass membrane protein</topology>
    </subcellularLocation>
</comment>
<evidence type="ECO:0000256" key="5">
    <source>
        <dbReference type="ARBA" id="ARBA00023136"/>
    </source>
</evidence>
<evidence type="ECO:0000256" key="2">
    <source>
        <dbReference type="ARBA" id="ARBA00010170"/>
    </source>
</evidence>
<dbReference type="Pfam" id="PF05041">
    <property type="entry name" value="Pecanex_C"/>
    <property type="match status" value="1"/>
</dbReference>
<feature type="compositionally biased region" description="Polar residues" evidence="7">
    <location>
        <begin position="287"/>
        <end position="312"/>
    </location>
</feature>
<feature type="transmembrane region" description="Helical" evidence="6">
    <location>
        <begin position="1118"/>
        <end position="1141"/>
    </location>
</feature>
<evidence type="ECO:0000256" key="7">
    <source>
        <dbReference type="SAM" id="MobiDB-lite"/>
    </source>
</evidence>
<feature type="transmembrane region" description="Helical" evidence="6">
    <location>
        <begin position="126"/>
        <end position="144"/>
    </location>
</feature>
<comment type="similarity">
    <text evidence="2 6">Belongs to the pecanex family.</text>
</comment>
<evidence type="ECO:0000256" key="6">
    <source>
        <dbReference type="RuleBase" id="RU367089"/>
    </source>
</evidence>
<feature type="domain" description="Pecanex C-terminal" evidence="8">
    <location>
        <begin position="1657"/>
        <end position="1868"/>
    </location>
</feature>
<feature type="region of interest" description="Disordered" evidence="7">
    <location>
        <begin position="433"/>
        <end position="459"/>
    </location>
</feature>
<keyword evidence="9" id="KW-1185">Reference proteome</keyword>
<evidence type="ECO:0000313" key="10">
    <source>
        <dbReference type="WBParaSite" id="maker-uti_cns_0046354-snap-gene-0.9-mRNA-1"/>
    </source>
</evidence>
<dbReference type="PANTHER" id="PTHR12372">
    <property type="entry name" value="PECANEX"/>
    <property type="match status" value="1"/>
</dbReference>
<feature type="transmembrane region" description="Helical" evidence="6">
    <location>
        <begin position="32"/>
        <end position="50"/>
    </location>
</feature>
<protein>
    <recommendedName>
        <fullName evidence="6">Pecanex-like protein</fullName>
    </recommendedName>
</protein>
<feature type="compositionally biased region" description="Low complexity" evidence="7">
    <location>
        <begin position="606"/>
        <end position="630"/>
    </location>
</feature>
<feature type="compositionally biased region" description="Basic and acidic residues" evidence="7">
    <location>
        <begin position="532"/>
        <end position="559"/>
    </location>
</feature>
<feature type="transmembrane region" description="Helical" evidence="6">
    <location>
        <begin position="832"/>
        <end position="852"/>
    </location>
</feature>
<feature type="transmembrane region" description="Helical" evidence="6">
    <location>
        <begin position="915"/>
        <end position="936"/>
    </location>
</feature>
<feature type="region of interest" description="Disordered" evidence="7">
    <location>
        <begin position="200"/>
        <end position="232"/>
    </location>
</feature>
<proteinExistence type="inferred from homology"/>
<dbReference type="WBParaSite" id="maker-uti_cns_0046354-snap-gene-0.9-mRNA-1">
    <property type="protein sequence ID" value="maker-uti_cns_0046354-snap-gene-0.9-mRNA-1"/>
    <property type="gene ID" value="maker-uti_cns_0046354-snap-gene-0.9"/>
</dbReference>
<name>A0A1I8J9B7_9PLAT</name>
<dbReference type="InterPro" id="IPR039797">
    <property type="entry name" value="Pecanex"/>
</dbReference>
<feature type="transmembrane region" description="Helical" evidence="6">
    <location>
        <begin position="103"/>
        <end position="120"/>
    </location>
</feature>
<feature type="region of interest" description="Disordered" evidence="7">
    <location>
        <begin position="248"/>
        <end position="359"/>
    </location>
</feature>
<evidence type="ECO:0000259" key="8">
    <source>
        <dbReference type="Pfam" id="PF05041"/>
    </source>
</evidence>
<evidence type="ECO:0000313" key="9">
    <source>
        <dbReference type="Proteomes" id="UP000095280"/>
    </source>
</evidence>
<feature type="compositionally biased region" description="Polar residues" evidence="7">
    <location>
        <begin position="1036"/>
        <end position="1053"/>
    </location>
</feature>
<feature type="region of interest" description="Disordered" evidence="7">
    <location>
        <begin position="746"/>
        <end position="765"/>
    </location>
</feature>
<evidence type="ECO:0000256" key="3">
    <source>
        <dbReference type="ARBA" id="ARBA00022692"/>
    </source>
</evidence>
<keyword evidence="5 6" id="KW-0472">Membrane</keyword>
<feature type="compositionally biased region" description="Low complexity" evidence="7">
    <location>
        <begin position="324"/>
        <end position="338"/>
    </location>
</feature>
<dbReference type="PANTHER" id="PTHR12372:SF7">
    <property type="entry name" value="PROTEIN PECANEX"/>
    <property type="match status" value="1"/>
</dbReference>
<feature type="region of interest" description="Disordered" evidence="7">
    <location>
        <begin position="476"/>
        <end position="630"/>
    </location>
</feature>
<feature type="transmembrane region" description="Helical" evidence="6">
    <location>
        <begin position="801"/>
        <end position="826"/>
    </location>
</feature>
<dbReference type="InterPro" id="IPR007735">
    <property type="entry name" value="Pecanex_C"/>
</dbReference>
<feature type="compositionally biased region" description="Low complexity" evidence="7">
    <location>
        <begin position="201"/>
        <end position="232"/>
    </location>
</feature>
<dbReference type="Proteomes" id="UP000095280">
    <property type="component" value="Unplaced"/>
</dbReference>
<feature type="transmembrane region" description="Helical" evidence="6">
    <location>
        <begin position="872"/>
        <end position="895"/>
    </location>
</feature>
<keyword evidence="4 6" id="KW-1133">Transmembrane helix</keyword>
<feature type="transmembrane region" description="Helical" evidence="6">
    <location>
        <begin position="1147"/>
        <end position="1167"/>
    </location>
</feature>
<dbReference type="GO" id="GO:0016020">
    <property type="term" value="C:membrane"/>
    <property type="evidence" value="ECO:0007669"/>
    <property type="project" value="UniProtKB-SubCell"/>
</dbReference>
<organism evidence="9 10">
    <name type="scientific">Macrostomum lignano</name>
    <dbReference type="NCBI Taxonomy" id="282301"/>
    <lineage>
        <taxon>Eukaryota</taxon>
        <taxon>Metazoa</taxon>
        <taxon>Spiralia</taxon>
        <taxon>Lophotrochozoa</taxon>
        <taxon>Platyhelminthes</taxon>
        <taxon>Rhabditophora</taxon>
        <taxon>Macrostomorpha</taxon>
        <taxon>Macrostomida</taxon>
        <taxon>Macrostomidae</taxon>
        <taxon>Macrostomum</taxon>
    </lineage>
</organism>
<feature type="region of interest" description="Disordered" evidence="7">
    <location>
        <begin position="1036"/>
        <end position="1086"/>
    </location>
</feature>
<feature type="transmembrane region" description="Helical" evidence="6">
    <location>
        <begin position="967"/>
        <end position="988"/>
    </location>
</feature>
<accession>A0A1I8J9B7</accession>
<evidence type="ECO:0000256" key="4">
    <source>
        <dbReference type="ARBA" id="ARBA00022989"/>
    </source>
</evidence>